<organism evidence="3 4">
    <name type="scientific">Mytilus edulis</name>
    <name type="common">Blue mussel</name>
    <dbReference type="NCBI Taxonomy" id="6550"/>
    <lineage>
        <taxon>Eukaryota</taxon>
        <taxon>Metazoa</taxon>
        <taxon>Spiralia</taxon>
        <taxon>Lophotrochozoa</taxon>
        <taxon>Mollusca</taxon>
        <taxon>Bivalvia</taxon>
        <taxon>Autobranchia</taxon>
        <taxon>Pteriomorphia</taxon>
        <taxon>Mytilida</taxon>
        <taxon>Mytiloidea</taxon>
        <taxon>Mytilidae</taxon>
        <taxon>Mytilinae</taxon>
        <taxon>Mytilus</taxon>
    </lineage>
</organism>
<dbReference type="Proteomes" id="UP000683360">
    <property type="component" value="Unassembled WGS sequence"/>
</dbReference>
<keyword evidence="1" id="KW-0802">TPR repeat</keyword>
<dbReference type="InterPro" id="IPR019734">
    <property type="entry name" value="TPR_rpt"/>
</dbReference>
<dbReference type="OrthoDB" id="2423701at2759"/>
<sequence>MLNERNPKDSGDEKEVPGSDQGKEITQSVRDDPNYDRCMKYVMDMKKQIILDNNDAYRAFLNCGTSILTPAMFGAYPQSPTAQQYFKAFKYFFKGWFILHKYSKSVVESEEDCEFLKPAFHAYSNGEMTEHHLFSQFQPPDNTPVIIDQYLKLRPSDIFAKYCKVILVHHPNLNKKKCEHFSDFEFQKNLIVTGEKFIHKRSPYVHFSEVDKSMVKSLYYKLGAIYVTTSQGKRALNSFQKSYDLDKTNVSALYGIAFQCMEIDPDKAISLFLQFIDQYLNVINSMRMLITSWHFYI</sequence>
<dbReference type="Gene3D" id="1.25.40.10">
    <property type="entry name" value="Tetratricopeptide repeat domain"/>
    <property type="match status" value="1"/>
</dbReference>
<keyword evidence="4" id="KW-1185">Reference proteome</keyword>
<accession>A0A8S3STP4</accession>
<evidence type="ECO:0000313" key="4">
    <source>
        <dbReference type="Proteomes" id="UP000683360"/>
    </source>
</evidence>
<evidence type="ECO:0000256" key="2">
    <source>
        <dbReference type="SAM" id="MobiDB-lite"/>
    </source>
</evidence>
<comment type="caution">
    <text evidence="3">The sequence shown here is derived from an EMBL/GenBank/DDBJ whole genome shotgun (WGS) entry which is preliminary data.</text>
</comment>
<evidence type="ECO:0000256" key="1">
    <source>
        <dbReference type="PROSITE-ProRule" id="PRU00339"/>
    </source>
</evidence>
<dbReference type="InterPro" id="IPR011990">
    <property type="entry name" value="TPR-like_helical_dom_sf"/>
</dbReference>
<feature type="region of interest" description="Disordered" evidence="2">
    <location>
        <begin position="1"/>
        <end position="31"/>
    </location>
</feature>
<evidence type="ECO:0000313" key="3">
    <source>
        <dbReference type="EMBL" id="CAG2222176.1"/>
    </source>
</evidence>
<reference evidence="3" key="1">
    <citation type="submission" date="2021-03" db="EMBL/GenBank/DDBJ databases">
        <authorList>
            <person name="Bekaert M."/>
        </authorList>
    </citation>
    <scope>NUCLEOTIDE SEQUENCE</scope>
</reference>
<gene>
    <name evidence="3" type="ORF">MEDL_35537</name>
</gene>
<dbReference type="AlphaFoldDB" id="A0A8S3STP4"/>
<name>A0A8S3STP4_MYTED</name>
<dbReference type="PROSITE" id="PS50005">
    <property type="entry name" value="TPR"/>
    <property type="match status" value="1"/>
</dbReference>
<protein>
    <submittedName>
        <fullName evidence="3">Uncharacterized protein</fullName>
    </submittedName>
</protein>
<proteinExistence type="predicted"/>
<dbReference type="EMBL" id="CAJPWZ010001729">
    <property type="protein sequence ID" value="CAG2222176.1"/>
    <property type="molecule type" value="Genomic_DNA"/>
</dbReference>
<dbReference type="SUPFAM" id="SSF48452">
    <property type="entry name" value="TPR-like"/>
    <property type="match status" value="1"/>
</dbReference>
<feature type="repeat" description="TPR" evidence="1">
    <location>
        <begin position="216"/>
        <end position="249"/>
    </location>
</feature>